<feature type="non-terminal residue" evidence="1">
    <location>
        <position position="1"/>
    </location>
</feature>
<accession>A0A383BQV0</accession>
<sequence>VVLLEHFVVTQKQRCNCEKVSLNARHPSGCSAAWLARVVRDDEV</sequence>
<dbReference type="EMBL" id="UINC01202395">
    <property type="protein sequence ID" value="SVE22173.1"/>
    <property type="molecule type" value="Genomic_DNA"/>
</dbReference>
<gene>
    <name evidence="1" type="ORF">METZ01_LOCUS475027</name>
</gene>
<dbReference type="AlphaFoldDB" id="A0A383BQV0"/>
<reference evidence="1" key="1">
    <citation type="submission" date="2018-05" db="EMBL/GenBank/DDBJ databases">
        <authorList>
            <person name="Lanie J.A."/>
            <person name="Ng W.-L."/>
            <person name="Kazmierczak K.M."/>
            <person name="Andrzejewski T.M."/>
            <person name="Davidsen T.M."/>
            <person name="Wayne K.J."/>
            <person name="Tettelin H."/>
            <person name="Glass J.I."/>
            <person name="Rusch D."/>
            <person name="Podicherti R."/>
            <person name="Tsui H.-C.T."/>
            <person name="Winkler M.E."/>
        </authorList>
    </citation>
    <scope>NUCLEOTIDE SEQUENCE</scope>
</reference>
<proteinExistence type="predicted"/>
<name>A0A383BQV0_9ZZZZ</name>
<protein>
    <submittedName>
        <fullName evidence="1">Uncharacterized protein</fullName>
    </submittedName>
</protein>
<organism evidence="1">
    <name type="scientific">marine metagenome</name>
    <dbReference type="NCBI Taxonomy" id="408172"/>
    <lineage>
        <taxon>unclassified sequences</taxon>
        <taxon>metagenomes</taxon>
        <taxon>ecological metagenomes</taxon>
    </lineage>
</organism>
<feature type="non-terminal residue" evidence="1">
    <location>
        <position position="44"/>
    </location>
</feature>
<evidence type="ECO:0000313" key="1">
    <source>
        <dbReference type="EMBL" id="SVE22173.1"/>
    </source>
</evidence>